<dbReference type="Proteomes" id="UP000776700">
    <property type="component" value="Unassembled WGS sequence"/>
</dbReference>
<sequence length="50" mass="6076">MYKFDSDAFIKEMEELGGVEETPLDYEEYEAYLFFKEHEKQDERDLRGGF</sequence>
<protein>
    <submittedName>
        <fullName evidence="1">Uncharacterized protein</fullName>
    </submittedName>
</protein>
<dbReference type="EMBL" id="DYUB01000151">
    <property type="protein sequence ID" value="HJG96352.1"/>
    <property type="molecule type" value="Genomic_DNA"/>
</dbReference>
<comment type="caution">
    <text evidence="1">The sequence shown here is derived from an EMBL/GenBank/DDBJ whole genome shotgun (WGS) entry which is preliminary data.</text>
</comment>
<name>A0A921N0H5_9FIRM</name>
<organism evidence="1 2">
    <name type="scientific">Romboutsia timonensis</name>
    <dbReference type="NCBI Taxonomy" id="1776391"/>
    <lineage>
        <taxon>Bacteria</taxon>
        <taxon>Bacillati</taxon>
        <taxon>Bacillota</taxon>
        <taxon>Clostridia</taxon>
        <taxon>Peptostreptococcales</taxon>
        <taxon>Peptostreptococcaceae</taxon>
        <taxon>Romboutsia</taxon>
    </lineage>
</organism>
<evidence type="ECO:0000313" key="2">
    <source>
        <dbReference type="Proteomes" id="UP000776700"/>
    </source>
</evidence>
<evidence type="ECO:0000313" key="1">
    <source>
        <dbReference type="EMBL" id="HJG96352.1"/>
    </source>
</evidence>
<accession>A0A921N0H5</accession>
<gene>
    <name evidence="1" type="ORF">K8V90_04530</name>
</gene>
<reference evidence="1" key="2">
    <citation type="submission" date="2021-09" db="EMBL/GenBank/DDBJ databases">
        <authorList>
            <person name="Gilroy R."/>
        </authorList>
    </citation>
    <scope>NUCLEOTIDE SEQUENCE</scope>
    <source>
        <strain evidence="1">1277</strain>
    </source>
</reference>
<dbReference type="AlphaFoldDB" id="A0A921N0H5"/>
<proteinExistence type="predicted"/>
<reference evidence="1" key="1">
    <citation type="journal article" date="2021" name="PeerJ">
        <title>Extensive microbial diversity within the chicken gut microbiome revealed by metagenomics and culture.</title>
        <authorList>
            <person name="Gilroy R."/>
            <person name="Ravi A."/>
            <person name="Getino M."/>
            <person name="Pursley I."/>
            <person name="Horton D.L."/>
            <person name="Alikhan N.F."/>
            <person name="Baker D."/>
            <person name="Gharbi K."/>
            <person name="Hall N."/>
            <person name="Watson M."/>
            <person name="Adriaenssens E.M."/>
            <person name="Foster-Nyarko E."/>
            <person name="Jarju S."/>
            <person name="Secka A."/>
            <person name="Antonio M."/>
            <person name="Oren A."/>
            <person name="Chaudhuri R.R."/>
            <person name="La Ragione R."/>
            <person name="Hildebrand F."/>
            <person name="Pallen M.J."/>
        </authorList>
    </citation>
    <scope>NUCLEOTIDE SEQUENCE</scope>
    <source>
        <strain evidence="1">1277</strain>
    </source>
</reference>